<evidence type="ECO:0000313" key="6">
    <source>
        <dbReference type="Proteomes" id="UP000008312"/>
    </source>
</evidence>
<dbReference type="PANTHER" id="PTHR22850">
    <property type="entry name" value="WD40 REPEAT FAMILY"/>
    <property type="match status" value="1"/>
</dbReference>
<evidence type="ECO:0000256" key="2">
    <source>
        <dbReference type="ARBA" id="ARBA00022737"/>
    </source>
</evidence>
<evidence type="ECO:0000256" key="3">
    <source>
        <dbReference type="SAM" id="MobiDB-lite"/>
    </source>
</evidence>
<dbReference type="Proteomes" id="UP000008312">
    <property type="component" value="Unassembled WGS sequence"/>
</dbReference>
<feature type="domain" description="Histone-binding protein RBBP4-like N-terminal" evidence="4">
    <location>
        <begin position="41"/>
        <end position="97"/>
    </location>
</feature>
<feature type="compositionally biased region" description="Acidic residues" evidence="3">
    <location>
        <begin position="1"/>
        <end position="17"/>
    </location>
</feature>
<organism evidence="5">
    <name type="scientific">Blastocystis hominis</name>
    <dbReference type="NCBI Taxonomy" id="12968"/>
    <lineage>
        <taxon>Eukaryota</taxon>
        <taxon>Sar</taxon>
        <taxon>Stramenopiles</taxon>
        <taxon>Bigyra</taxon>
        <taxon>Opalozoa</taxon>
        <taxon>Opalinata</taxon>
        <taxon>Blastocystidae</taxon>
        <taxon>Blastocystis</taxon>
    </lineage>
</organism>
<dbReference type="InterPro" id="IPR015943">
    <property type="entry name" value="WD40/YVTN_repeat-like_dom_sf"/>
</dbReference>
<keyword evidence="6" id="KW-1185">Reference proteome</keyword>
<dbReference type="EMBL" id="FN668651">
    <property type="protein sequence ID" value="CBK22847.2"/>
    <property type="molecule type" value="Genomic_DNA"/>
</dbReference>
<dbReference type="InterPro" id="IPR050459">
    <property type="entry name" value="WD_repeat_RBAP46/RBAP48/MSI1"/>
</dbReference>
<dbReference type="RefSeq" id="XP_012896895.1">
    <property type="nucleotide sequence ID" value="XM_013041441.1"/>
</dbReference>
<dbReference type="Pfam" id="PF12265">
    <property type="entry name" value="CAF1C_H4-bd"/>
    <property type="match status" value="1"/>
</dbReference>
<keyword evidence="2" id="KW-0677">Repeat</keyword>
<name>D8M458_BLAHO</name>
<dbReference type="Gene3D" id="2.130.10.10">
    <property type="entry name" value="YVTN repeat-like/Quinoprotein amine dehydrogenase"/>
    <property type="match status" value="1"/>
</dbReference>
<dbReference type="GeneID" id="24923217"/>
<dbReference type="OrthoDB" id="427795at2759"/>
<proteinExistence type="predicted"/>
<keyword evidence="1" id="KW-0853">WD repeat</keyword>
<accession>D8M458</accession>
<feature type="region of interest" description="Disordered" evidence="3">
    <location>
        <begin position="1"/>
        <end position="32"/>
    </location>
</feature>
<feature type="compositionally biased region" description="Basic residues" evidence="3">
    <location>
        <begin position="22"/>
        <end position="32"/>
    </location>
</feature>
<protein>
    <recommendedName>
        <fullName evidence="4">Histone-binding protein RBBP4-like N-terminal domain-containing protein</fullName>
    </recommendedName>
</protein>
<reference evidence="5" key="1">
    <citation type="submission" date="2010-02" db="EMBL/GenBank/DDBJ databases">
        <title>Sequencing and annotation of the Blastocystis hominis genome.</title>
        <authorList>
            <person name="Wincker P."/>
        </authorList>
    </citation>
    <scope>NUCLEOTIDE SEQUENCE</scope>
    <source>
        <strain evidence="5">Singapore isolate B</strain>
    </source>
</reference>
<sequence>MGTDSEDLTERNDEEDGSLPQRSKRSNKTKMTRIDKRGRKSYDLWLRNSRMLYDYVLVHSTEWPSYVAEWYFADEFPSRSLREESFKYAILSTYSSTKVNCSTKVGGSYNEEQRMWEKDCDCIDIIRFSVPSPNTEDYRLYVDDPYRKIGTYEWKRIIHPGEISRIRVLPFSDWIVSHGSTNQLSVWDLKRQVNRKVKKTKNRASTPNLIVSKQQ</sequence>
<evidence type="ECO:0000256" key="1">
    <source>
        <dbReference type="ARBA" id="ARBA00022574"/>
    </source>
</evidence>
<dbReference type="AlphaFoldDB" id="D8M458"/>
<dbReference type="InterPro" id="IPR022052">
    <property type="entry name" value="Histone-bd_RBBP4-like_N"/>
</dbReference>
<evidence type="ECO:0000259" key="4">
    <source>
        <dbReference type="Pfam" id="PF12265"/>
    </source>
</evidence>
<evidence type="ECO:0000313" key="5">
    <source>
        <dbReference type="EMBL" id="CBK22847.2"/>
    </source>
</evidence>
<gene>
    <name evidence="5" type="ORF">GSBLH_T00007093001</name>
</gene>
<dbReference type="InParanoid" id="D8M458"/>